<protein>
    <submittedName>
        <fullName evidence="1">Uncharacterized protein</fullName>
    </submittedName>
</protein>
<accession>A0ABU6HLQ7</accession>
<keyword evidence="2" id="KW-1185">Reference proteome</keyword>
<dbReference type="RefSeq" id="WP_326298822.1">
    <property type="nucleotide sequence ID" value="NZ_JAYLLH010000028.1"/>
</dbReference>
<comment type="caution">
    <text evidence="1">The sequence shown here is derived from an EMBL/GenBank/DDBJ whole genome shotgun (WGS) entry which is preliminary data.</text>
</comment>
<name>A0ABU6HLQ7_9RHOB</name>
<dbReference type="Proteomes" id="UP001348149">
    <property type="component" value="Unassembled WGS sequence"/>
</dbReference>
<proteinExistence type="predicted"/>
<sequence length="113" mass="12296">MSDGIEPTATATDSFTRVLDSEKAADQRLADARAEADAILRDAMATERRIATRADARVQALHRTLADRVAQEKARMLAAFEAEKPALDAPPDADRVSRAAKRLARRLIGLDPT</sequence>
<reference evidence="1 2" key="1">
    <citation type="submission" date="2024-01" db="EMBL/GenBank/DDBJ databases">
        <title>Mesobacterium rodlantinim sp. nov., isolated from shallow sea hydrothermal systems off Kueishantao Island.</title>
        <authorList>
            <person name="Su Z."/>
            <person name="Tang K."/>
        </authorList>
    </citation>
    <scope>NUCLEOTIDE SEQUENCE [LARGE SCALE GENOMIC DNA]</scope>
    <source>
        <strain evidence="1 2">TK19101</strain>
    </source>
</reference>
<evidence type="ECO:0000313" key="1">
    <source>
        <dbReference type="EMBL" id="MEC3862780.1"/>
    </source>
</evidence>
<evidence type="ECO:0000313" key="2">
    <source>
        <dbReference type="Proteomes" id="UP001348149"/>
    </source>
</evidence>
<gene>
    <name evidence="1" type="ORF">VK792_15920</name>
</gene>
<dbReference type="EMBL" id="JAYLLH010000028">
    <property type="protein sequence ID" value="MEC3862780.1"/>
    <property type="molecule type" value="Genomic_DNA"/>
</dbReference>
<organism evidence="1 2">
    <name type="scientific">Mesobacterium hydrothermale</name>
    <dbReference type="NCBI Taxonomy" id="3111907"/>
    <lineage>
        <taxon>Bacteria</taxon>
        <taxon>Pseudomonadati</taxon>
        <taxon>Pseudomonadota</taxon>
        <taxon>Alphaproteobacteria</taxon>
        <taxon>Rhodobacterales</taxon>
        <taxon>Roseobacteraceae</taxon>
        <taxon>Mesobacterium</taxon>
    </lineage>
</organism>